<evidence type="ECO:0000313" key="15">
    <source>
        <dbReference type="Proteomes" id="UP000515159"/>
    </source>
</evidence>
<feature type="transmembrane region" description="Helical" evidence="12">
    <location>
        <begin position="873"/>
        <end position="896"/>
    </location>
</feature>
<dbReference type="Pfam" id="PF00003">
    <property type="entry name" value="7tm_3"/>
    <property type="match status" value="1"/>
</dbReference>
<comment type="similarity">
    <text evidence="2">Belongs to the G-protein coupled receptor 3 family.</text>
</comment>
<evidence type="ECO:0000256" key="6">
    <source>
        <dbReference type="ARBA" id="ARBA00022989"/>
    </source>
</evidence>
<feature type="domain" description="G-protein coupled receptors family 3 profile" evidence="14">
    <location>
        <begin position="714"/>
        <end position="978"/>
    </location>
</feature>
<dbReference type="OrthoDB" id="5984008at2759"/>
<evidence type="ECO:0000256" key="3">
    <source>
        <dbReference type="ARBA" id="ARBA00022475"/>
    </source>
</evidence>
<feature type="transmembrane region" description="Helical" evidence="12">
    <location>
        <begin position="829"/>
        <end position="853"/>
    </location>
</feature>
<protein>
    <submittedName>
        <fullName evidence="16">Vomeronasal type-2 receptor 26-like</fullName>
    </submittedName>
</protein>
<evidence type="ECO:0000256" key="2">
    <source>
        <dbReference type="ARBA" id="ARBA00007242"/>
    </source>
</evidence>
<evidence type="ECO:0000313" key="16">
    <source>
        <dbReference type="RefSeq" id="XP_033818253.1"/>
    </source>
</evidence>
<dbReference type="InterPro" id="IPR004073">
    <property type="entry name" value="GPCR_3_vmron_rcpt_2"/>
</dbReference>
<dbReference type="PANTHER" id="PTHR24061:SF599">
    <property type="entry name" value="G-PROTEIN COUPLED RECEPTORS FAMILY 3 PROFILE DOMAIN-CONTAINING PROTEIN"/>
    <property type="match status" value="1"/>
</dbReference>
<comment type="subcellular location">
    <subcellularLocation>
        <location evidence="1">Cell membrane</location>
        <topology evidence="1">Multi-pass membrane protein</topology>
    </subcellularLocation>
</comment>
<evidence type="ECO:0000259" key="14">
    <source>
        <dbReference type="PROSITE" id="PS50259"/>
    </source>
</evidence>
<accession>A0A6P8SPT1</accession>
<dbReference type="InterPro" id="IPR028082">
    <property type="entry name" value="Peripla_BP_I"/>
</dbReference>
<reference evidence="16" key="1">
    <citation type="submission" date="2025-08" db="UniProtKB">
        <authorList>
            <consortium name="RefSeq"/>
        </authorList>
    </citation>
    <scope>IDENTIFICATION</scope>
</reference>
<evidence type="ECO:0000256" key="10">
    <source>
        <dbReference type="ARBA" id="ARBA00023180"/>
    </source>
</evidence>
<dbReference type="AlphaFoldDB" id="A0A6P8SPT1"/>
<feature type="transmembrane region" description="Helical" evidence="12">
    <location>
        <begin position="713"/>
        <end position="739"/>
    </location>
</feature>
<dbReference type="SUPFAM" id="SSF53822">
    <property type="entry name" value="Periplasmic binding protein-like I"/>
    <property type="match status" value="1"/>
</dbReference>
<evidence type="ECO:0000256" key="11">
    <source>
        <dbReference type="ARBA" id="ARBA00023224"/>
    </source>
</evidence>
<dbReference type="RefSeq" id="XP_033818253.1">
    <property type="nucleotide sequence ID" value="XM_033962362.1"/>
</dbReference>
<dbReference type="FunFam" id="2.10.50.30:FF:000002">
    <property type="entry name" value="Vomeronasal 2 receptor, h1"/>
    <property type="match status" value="1"/>
</dbReference>
<feature type="transmembrane region" description="Helical" evidence="12">
    <location>
        <begin position="784"/>
        <end position="808"/>
    </location>
</feature>
<dbReference type="InterPro" id="IPR000068">
    <property type="entry name" value="GPCR_3_Ca_sens_rcpt-rel"/>
</dbReference>
<keyword evidence="3" id="KW-1003">Cell membrane</keyword>
<proteinExistence type="inferred from homology"/>
<keyword evidence="10" id="KW-0325">Glycoprotein</keyword>
<sequence length="979" mass="110696">MKAQLVLILMLCDILGKKAECQCTLWRINTKQLEPGSHRDGDIVIGGLVTTRTYFPRQKPIYRIPSFEEGGSCIPAPLKYFNFLAFVSAVEINNSSELLPNLTLGSHIYEPFNHLMYRADINIFSGMGTGSMDYSCKTSSPLAAVTEVLTSELLSELYRLSSIYHYPQPSVFCVQFNKPQDGKLFSYCLREEFSSCETSPELVSGNSLFSYYNLVTFVSAVEEINNSSELLPNLTLGFHIYEHYNNILFMYRAAVSTFSGIDTGVPNYNCKSSGPPAAVIEGLPPEHSSQFYSLFSIYHHPQMSYASGNLVMSDRVKFPNFYRTVPSELHLCAGIVRLLKHFGWTWVGIFASGDENSMRAVQILREGIERSGGCIEFSVTFRDYGAFMIQNINNMLDIIQSYSTKVIIFYCNTDILEAVAQTNLWKIPGKIWIGVSEWEFDYIPFHAVKKNTLVFTVGKRNIPSFYKFVQEENLARYLKEIHGMVWWRILGGNWYSHYLKKSCRSNKASANPKPKHCDIINSRSMYNVYNAVYALAYALHAMVTTKTKLRNLSNSVLNPWRLHRYLKSLHFKDALGEEIFFDENSDLAIGYDILHVIFLPNLSKISKIVGSYNPYAPLGKDFTINETAIVWVEPFAQTRPQSRCSSSCLPGFRKLTKEGKPICCYDCIPCPEGEVSNQTDVDTCTICPEDQWSNPNRNACISKMITFLSYEELLGIALSLISIVFFLITAVILGIFIYYRDTPIVRANNRNLSYILLISLMLSFLCTLVFIGRPEKVTCLLRQTVFAITFSISLSSILAKTITVVMAFHATKPGSKLRKWMGSRVSVTIVLFCSLIQIVLCLAWLFTAPPFSYLNMKSEIGLILIECNEGSIIAFYCVLSYLGFLACVSFIVAFLARNLPDSFNEAKYITFSMLVFCSVWISFIPTYLSTKGKYMVAVEIFAILASSAGLLGCIFMPKCYIILLKPDRNSRKYLLGNRV</sequence>
<dbReference type="InParanoid" id="A0A6P8SPT1"/>
<dbReference type="Proteomes" id="UP000515159">
    <property type="component" value="Chromosome 10"/>
</dbReference>
<dbReference type="PRINTS" id="PR01535">
    <property type="entry name" value="VOMERONASL2R"/>
</dbReference>
<name>A0A6P8SPT1_GEOSA</name>
<dbReference type="Pfam" id="PF07562">
    <property type="entry name" value="NCD3G"/>
    <property type="match status" value="1"/>
</dbReference>
<evidence type="ECO:0000256" key="9">
    <source>
        <dbReference type="ARBA" id="ARBA00023170"/>
    </source>
</evidence>
<feature type="transmembrane region" description="Helical" evidence="12">
    <location>
        <begin position="908"/>
        <end position="928"/>
    </location>
</feature>
<dbReference type="InterPro" id="IPR038550">
    <property type="entry name" value="GPCR_3_9-Cys_sf"/>
</dbReference>
<dbReference type="Gene3D" id="2.10.50.30">
    <property type="entry name" value="GPCR, family 3, nine cysteines domain"/>
    <property type="match status" value="1"/>
</dbReference>
<dbReference type="KEGG" id="gsh:117368634"/>
<evidence type="ECO:0000256" key="1">
    <source>
        <dbReference type="ARBA" id="ARBA00004651"/>
    </source>
</evidence>
<evidence type="ECO:0000256" key="13">
    <source>
        <dbReference type="SAM" id="SignalP"/>
    </source>
</evidence>
<evidence type="ECO:0000256" key="5">
    <source>
        <dbReference type="ARBA" id="ARBA00022729"/>
    </source>
</evidence>
<dbReference type="CDD" id="cd15283">
    <property type="entry name" value="7tmC_V2R_pheromone"/>
    <property type="match status" value="1"/>
</dbReference>
<dbReference type="InterPro" id="IPR017978">
    <property type="entry name" value="GPCR_3_C"/>
</dbReference>
<dbReference type="InterPro" id="IPR001828">
    <property type="entry name" value="ANF_lig-bd_rcpt"/>
</dbReference>
<dbReference type="InterPro" id="IPR011500">
    <property type="entry name" value="GPCR_3_9-Cys_dom"/>
</dbReference>
<evidence type="ECO:0000256" key="12">
    <source>
        <dbReference type="SAM" id="Phobius"/>
    </source>
</evidence>
<dbReference type="GO" id="GO:0004930">
    <property type="term" value="F:G protein-coupled receptor activity"/>
    <property type="evidence" value="ECO:0007669"/>
    <property type="project" value="UniProtKB-KW"/>
</dbReference>
<keyword evidence="8 12" id="KW-0472">Membrane</keyword>
<keyword evidence="5 13" id="KW-0732">Signal</keyword>
<feature type="transmembrane region" description="Helical" evidence="12">
    <location>
        <begin position="751"/>
        <end position="772"/>
    </location>
</feature>
<gene>
    <name evidence="16" type="primary">LOC117368634</name>
</gene>
<keyword evidence="7" id="KW-0297">G-protein coupled receptor</keyword>
<keyword evidence="15" id="KW-1185">Reference proteome</keyword>
<dbReference type="GO" id="GO:0005886">
    <property type="term" value="C:plasma membrane"/>
    <property type="evidence" value="ECO:0007669"/>
    <property type="project" value="UniProtKB-SubCell"/>
</dbReference>
<dbReference type="PROSITE" id="PS50259">
    <property type="entry name" value="G_PROTEIN_RECEP_F3_4"/>
    <property type="match status" value="1"/>
</dbReference>
<dbReference type="PANTHER" id="PTHR24061">
    <property type="entry name" value="CALCIUM-SENSING RECEPTOR-RELATED"/>
    <property type="match status" value="1"/>
</dbReference>
<dbReference type="InterPro" id="IPR000337">
    <property type="entry name" value="GPCR_3"/>
</dbReference>
<dbReference type="Gene3D" id="3.40.50.2300">
    <property type="match status" value="3"/>
</dbReference>
<feature type="signal peptide" evidence="13">
    <location>
        <begin position="1"/>
        <end position="21"/>
    </location>
</feature>
<evidence type="ECO:0000256" key="4">
    <source>
        <dbReference type="ARBA" id="ARBA00022692"/>
    </source>
</evidence>
<keyword evidence="4 12" id="KW-0812">Transmembrane</keyword>
<dbReference type="PRINTS" id="PR00248">
    <property type="entry name" value="GPCRMGR"/>
</dbReference>
<feature type="chain" id="PRO_5028237200" evidence="13">
    <location>
        <begin position="22"/>
        <end position="979"/>
    </location>
</feature>
<keyword evidence="9" id="KW-0675">Receptor</keyword>
<keyword evidence="11" id="KW-0807">Transducer</keyword>
<dbReference type="InterPro" id="IPR017979">
    <property type="entry name" value="GPCR_3_CS"/>
</dbReference>
<keyword evidence="6 12" id="KW-1133">Transmembrane helix</keyword>
<dbReference type="PROSITE" id="PS00981">
    <property type="entry name" value="G_PROTEIN_RECEP_F3_3"/>
    <property type="match status" value="1"/>
</dbReference>
<feature type="transmembrane region" description="Helical" evidence="12">
    <location>
        <begin position="940"/>
        <end position="963"/>
    </location>
</feature>
<evidence type="ECO:0000256" key="7">
    <source>
        <dbReference type="ARBA" id="ARBA00023040"/>
    </source>
</evidence>
<dbReference type="GeneID" id="117368634"/>
<organism evidence="15 16">
    <name type="scientific">Geotrypetes seraphini</name>
    <name type="common">Gaboon caecilian</name>
    <name type="synonym">Caecilia seraphini</name>
    <dbReference type="NCBI Taxonomy" id="260995"/>
    <lineage>
        <taxon>Eukaryota</taxon>
        <taxon>Metazoa</taxon>
        <taxon>Chordata</taxon>
        <taxon>Craniata</taxon>
        <taxon>Vertebrata</taxon>
        <taxon>Euteleostomi</taxon>
        <taxon>Amphibia</taxon>
        <taxon>Gymnophiona</taxon>
        <taxon>Geotrypetes</taxon>
    </lineage>
</organism>
<evidence type="ECO:0000256" key="8">
    <source>
        <dbReference type="ARBA" id="ARBA00023136"/>
    </source>
</evidence>
<dbReference type="Pfam" id="PF01094">
    <property type="entry name" value="ANF_receptor"/>
    <property type="match status" value="1"/>
</dbReference>